<accession>F2EDZ8</accession>
<dbReference type="EMBL" id="AK374373">
    <property type="protein sequence ID" value="BAK05570.1"/>
    <property type="molecule type" value="mRNA"/>
</dbReference>
<reference evidence="2" key="1">
    <citation type="journal article" date="2011" name="Plant Physiol.">
        <title>Comprehensive sequence analysis of 24,783 barley full-length cDNAs derived from 12 clone libraries.</title>
        <authorList>
            <person name="Matsumoto T."/>
            <person name="Tanaka T."/>
            <person name="Sakai H."/>
            <person name="Amano N."/>
            <person name="Kanamori H."/>
            <person name="Kurita K."/>
            <person name="Kikuta A."/>
            <person name="Kamiya K."/>
            <person name="Yamamoto M."/>
            <person name="Ikawa H."/>
            <person name="Fujii N."/>
            <person name="Hori K."/>
            <person name="Itoh T."/>
            <person name="Sato K."/>
        </authorList>
    </citation>
    <scope>NUCLEOTIDE SEQUENCE</scope>
    <source>
        <tissue evidence="2">Flower</tissue>
    </source>
</reference>
<feature type="region of interest" description="Disordered" evidence="1">
    <location>
        <begin position="1"/>
        <end position="66"/>
    </location>
</feature>
<name>F2EDZ8_HORVV</name>
<protein>
    <submittedName>
        <fullName evidence="2">Predicted protein</fullName>
    </submittedName>
</protein>
<organism evidence="2">
    <name type="scientific">Hordeum vulgare subsp. vulgare</name>
    <name type="common">Domesticated barley</name>
    <dbReference type="NCBI Taxonomy" id="112509"/>
    <lineage>
        <taxon>Eukaryota</taxon>
        <taxon>Viridiplantae</taxon>
        <taxon>Streptophyta</taxon>
        <taxon>Embryophyta</taxon>
        <taxon>Tracheophyta</taxon>
        <taxon>Spermatophyta</taxon>
        <taxon>Magnoliopsida</taxon>
        <taxon>Liliopsida</taxon>
        <taxon>Poales</taxon>
        <taxon>Poaceae</taxon>
        <taxon>BOP clade</taxon>
        <taxon>Pooideae</taxon>
        <taxon>Triticodae</taxon>
        <taxon>Triticeae</taxon>
        <taxon>Hordeinae</taxon>
        <taxon>Hordeum</taxon>
    </lineage>
</organism>
<proteinExistence type="evidence at transcript level"/>
<dbReference type="AlphaFoldDB" id="F2EDZ8"/>
<sequence length="66" mass="7029">MDAARRAGRPGRLSATRGGPCRPWSPSGPGPAPARPDKTRRRRPRAPARGSRAAMTKVVNPGLTRC</sequence>
<evidence type="ECO:0000313" key="2">
    <source>
        <dbReference type="EMBL" id="BAK05570.1"/>
    </source>
</evidence>
<evidence type="ECO:0000256" key="1">
    <source>
        <dbReference type="SAM" id="MobiDB-lite"/>
    </source>
</evidence>